<feature type="transmembrane region" description="Helical" evidence="1">
    <location>
        <begin position="108"/>
        <end position="130"/>
    </location>
</feature>
<feature type="transmembrane region" description="Helical" evidence="1">
    <location>
        <begin position="41"/>
        <end position="59"/>
    </location>
</feature>
<gene>
    <name evidence="2" type="ORF">G5B26_11950</name>
</gene>
<reference evidence="2 3" key="1">
    <citation type="journal article" date="2020" name="Cell Host Microbe">
        <title>Functional and Genomic Variation between Human-Derived Isolates of Lachnospiraceae Reveals Inter- and Intra-Species Diversity.</title>
        <authorList>
            <person name="Sorbara M.T."/>
            <person name="Littmann E.R."/>
            <person name="Fontana E."/>
            <person name="Moody T.U."/>
            <person name="Kohout C.E."/>
            <person name="Gjonbalaj M."/>
            <person name="Eaton V."/>
            <person name="Seok R."/>
            <person name="Leiner I.M."/>
            <person name="Pamer E.G."/>
        </authorList>
    </citation>
    <scope>NUCLEOTIDE SEQUENCE [LARGE SCALE GENOMIC DNA]</scope>
    <source>
        <strain evidence="2 3">MSK.2.26</strain>
    </source>
</reference>
<accession>A0ABD6LIF1</accession>
<dbReference type="Proteomes" id="UP000719916">
    <property type="component" value="Unassembled WGS sequence"/>
</dbReference>
<evidence type="ECO:0000313" key="2">
    <source>
        <dbReference type="EMBL" id="NSJ44274.1"/>
    </source>
</evidence>
<sequence length="139" mass="15487">MIWGSTYTMIAVFSEKVTFGIAKVIFDIETHRLLQPGASRYQMAIIYIICSALIVIAIIQSKRSRMSLSRGDQISLMIIISMCLIAVDKLLDLSIAMSTIHIKMKVDMLIDGISILIFIIMLYACSTVILPEKAGGRQE</sequence>
<keyword evidence="1" id="KW-1133">Transmembrane helix</keyword>
<evidence type="ECO:0000256" key="1">
    <source>
        <dbReference type="SAM" id="Phobius"/>
    </source>
</evidence>
<feature type="transmembrane region" description="Helical" evidence="1">
    <location>
        <begin position="71"/>
        <end position="88"/>
    </location>
</feature>
<keyword evidence="1" id="KW-0472">Membrane</keyword>
<proteinExistence type="predicted"/>
<dbReference type="RefSeq" id="WP_002588530.1">
    <property type="nucleotide sequence ID" value="NZ_CAUBLB010000009.1"/>
</dbReference>
<name>A0ABD6LIF1_9FIRM</name>
<organism evidence="2 3">
    <name type="scientific">Enterocloster clostridioformis</name>
    <dbReference type="NCBI Taxonomy" id="1531"/>
    <lineage>
        <taxon>Bacteria</taxon>
        <taxon>Bacillati</taxon>
        <taxon>Bacillota</taxon>
        <taxon>Clostridia</taxon>
        <taxon>Lachnospirales</taxon>
        <taxon>Lachnospiraceae</taxon>
        <taxon>Enterocloster</taxon>
    </lineage>
</organism>
<protein>
    <submittedName>
        <fullName evidence="2">Uncharacterized protein</fullName>
    </submittedName>
</protein>
<evidence type="ECO:0000313" key="3">
    <source>
        <dbReference type="Proteomes" id="UP000719916"/>
    </source>
</evidence>
<dbReference type="EMBL" id="JAAISW010000016">
    <property type="protein sequence ID" value="NSJ44274.1"/>
    <property type="molecule type" value="Genomic_DNA"/>
</dbReference>
<comment type="caution">
    <text evidence="2">The sequence shown here is derived from an EMBL/GenBank/DDBJ whole genome shotgun (WGS) entry which is preliminary data.</text>
</comment>
<keyword evidence="1" id="KW-0812">Transmembrane</keyword>
<dbReference type="AlphaFoldDB" id="A0ABD6LIF1"/>